<comment type="cofactor">
    <cofactor evidence="1">
        <name>FAD</name>
        <dbReference type="ChEBI" id="CHEBI:57692"/>
    </cofactor>
</comment>
<comment type="similarity">
    <text evidence="2">Belongs to the FAD-binding monooxygenase family.</text>
</comment>
<dbReference type="Pfam" id="PF07992">
    <property type="entry name" value="Pyr_redox_2"/>
    <property type="match status" value="1"/>
</dbReference>
<comment type="caution">
    <text evidence="8">The sequence shown here is derived from an EMBL/GenBank/DDBJ whole genome shotgun (WGS) entry which is preliminary data.</text>
</comment>
<evidence type="ECO:0000256" key="4">
    <source>
        <dbReference type="ARBA" id="ARBA00022827"/>
    </source>
</evidence>
<dbReference type="PANTHER" id="PTHR43098">
    <property type="entry name" value="L-ORNITHINE N(5)-MONOOXYGENASE-RELATED"/>
    <property type="match status" value="1"/>
</dbReference>
<sequence length="641" mass="71191">MEIGDAGVAVADPAIRQKYIEERNKRLRPDGVKQFLKLANSTQFKYLDDDPWVDHAAYNAGAPALNDGDDIKFLVLGAGYGGLLFAVHLIEAGFNAADIRIVDVAGGFGGTWYWNRYPGLMCDVESYIYMPLLEETGYMPRFKYAYGPELREHAERIAKKWGLTDKALFRTHCHTARWDDAAKRWILELTENRGPVEPKKEIKLKAQYVFVASGTLNAPQIPRLPGFDSFKGQHFHTSRWNYEITGGTDVDWTLDKLKDKRVGIIGTGATAVQAVPQLAKWAKHLYVFQRTPSSVDERGQRPTDPAEWTNKIASTKGWQLARSHNFNSFLVNEPIGEDLVDDGWCRTRSYCGVIGAPGIIVPEKIPEHIARLHAYDLERAEKIRARTGEIVKDPETAEKLKHWYPAWCKRPTFHDEYLPAFNLPNVTLVDTDGKGVEALTEEAVVANGTSYPVDVLVLSTGFSLAVEGDSGSTVQRAGMKAFGRDGLDMDDKWIREGPGSLHGVASHDFPNLFFPGPSQTGVTANFTFTLSILASHVANILAEAERRAGQSNKVTVEVTKAAEDEWGGELLKRAAWFAGMRGCTPGYINREGEAGKVTDMQEQMKAARGAPWGEGIVSFTEVLKAWRDEGELRGFQVEANV</sequence>
<keyword evidence="5" id="KW-0521">NADP</keyword>
<dbReference type="Proteomes" id="UP000620124">
    <property type="component" value="Unassembled WGS sequence"/>
</dbReference>
<dbReference type="InterPro" id="IPR050775">
    <property type="entry name" value="FAD-binding_Monooxygenases"/>
</dbReference>
<evidence type="ECO:0000259" key="7">
    <source>
        <dbReference type="Pfam" id="PF07992"/>
    </source>
</evidence>
<dbReference type="Gene3D" id="3.50.50.60">
    <property type="entry name" value="FAD/NAD(P)-binding domain"/>
    <property type="match status" value="2"/>
</dbReference>
<keyword evidence="9" id="KW-1185">Reference proteome</keyword>
<feature type="domain" description="FAD/NAD(P)-binding" evidence="7">
    <location>
        <begin position="73"/>
        <end position="294"/>
    </location>
</feature>
<dbReference type="OrthoDB" id="66881at2759"/>
<keyword evidence="6" id="KW-0560">Oxidoreductase</keyword>
<dbReference type="AlphaFoldDB" id="A0A8H6YTG0"/>
<proteinExistence type="inferred from homology"/>
<gene>
    <name evidence="8" type="ORF">MVEN_00357700</name>
</gene>
<evidence type="ECO:0000313" key="8">
    <source>
        <dbReference type="EMBL" id="KAF7364874.1"/>
    </source>
</evidence>
<evidence type="ECO:0000256" key="6">
    <source>
        <dbReference type="ARBA" id="ARBA00023002"/>
    </source>
</evidence>
<dbReference type="PANTHER" id="PTHR43098:SF2">
    <property type="entry name" value="FAD-BINDING MONOOXYGENASE AUSB-RELATED"/>
    <property type="match status" value="1"/>
</dbReference>
<evidence type="ECO:0000313" key="9">
    <source>
        <dbReference type="Proteomes" id="UP000620124"/>
    </source>
</evidence>
<keyword evidence="4" id="KW-0274">FAD</keyword>
<keyword evidence="3" id="KW-0285">Flavoprotein</keyword>
<protein>
    <submittedName>
        <fullName evidence="8">Phenylacetone monooxygenase</fullName>
    </submittedName>
</protein>
<organism evidence="8 9">
    <name type="scientific">Mycena venus</name>
    <dbReference type="NCBI Taxonomy" id="2733690"/>
    <lineage>
        <taxon>Eukaryota</taxon>
        <taxon>Fungi</taxon>
        <taxon>Dikarya</taxon>
        <taxon>Basidiomycota</taxon>
        <taxon>Agaricomycotina</taxon>
        <taxon>Agaricomycetes</taxon>
        <taxon>Agaricomycetidae</taxon>
        <taxon>Agaricales</taxon>
        <taxon>Marasmiineae</taxon>
        <taxon>Mycenaceae</taxon>
        <taxon>Mycena</taxon>
    </lineage>
</organism>
<name>A0A8H6YTG0_9AGAR</name>
<evidence type="ECO:0000256" key="2">
    <source>
        <dbReference type="ARBA" id="ARBA00010139"/>
    </source>
</evidence>
<accession>A0A8H6YTG0</accession>
<dbReference type="InterPro" id="IPR036188">
    <property type="entry name" value="FAD/NAD-bd_sf"/>
</dbReference>
<dbReference type="InterPro" id="IPR023753">
    <property type="entry name" value="FAD/NAD-binding_dom"/>
</dbReference>
<evidence type="ECO:0000256" key="1">
    <source>
        <dbReference type="ARBA" id="ARBA00001974"/>
    </source>
</evidence>
<dbReference type="GO" id="GO:0004497">
    <property type="term" value="F:monooxygenase activity"/>
    <property type="evidence" value="ECO:0007669"/>
    <property type="project" value="UniProtKB-KW"/>
</dbReference>
<dbReference type="EMBL" id="JACAZI010000003">
    <property type="protein sequence ID" value="KAF7364874.1"/>
    <property type="molecule type" value="Genomic_DNA"/>
</dbReference>
<reference evidence="8" key="1">
    <citation type="submission" date="2020-05" db="EMBL/GenBank/DDBJ databases">
        <title>Mycena genomes resolve the evolution of fungal bioluminescence.</title>
        <authorList>
            <person name="Tsai I.J."/>
        </authorList>
    </citation>
    <scope>NUCLEOTIDE SEQUENCE</scope>
    <source>
        <strain evidence="8">CCC161011</strain>
    </source>
</reference>
<evidence type="ECO:0000256" key="5">
    <source>
        <dbReference type="ARBA" id="ARBA00022857"/>
    </source>
</evidence>
<keyword evidence="8" id="KW-0503">Monooxygenase</keyword>
<evidence type="ECO:0000256" key="3">
    <source>
        <dbReference type="ARBA" id="ARBA00022630"/>
    </source>
</evidence>
<dbReference type="SUPFAM" id="SSF51905">
    <property type="entry name" value="FAD/NAD(P)-binding domain"/>
    <property type="match status" value="1"/>
</dbReference>